<dbReference type="HOGENOM" id="CLU_011097_0_1_1"/>
<dbReference type="SMART" id="SM00443">
    <property type="entry name" value="G_patch"/>
    <property type="match status" value="1"/>
</dbReference>
<organism evidence="5 6">
    <name type="scientific">Drosophila mojavensis</name>
    <name type="common">Fruit fly</name>
    <dbReference type="NCBI Taxonomy" id="7230"/>
    <lineage>
        <taxon>Eukaryota</taxon>
        <taxon>Metazoa</taxon>
        <taxon>Ecdysozoa</taxon>
        <taxon>Arthropoda</taxon>
        <taxon>Hexapoda</taxon>
        <taxon>Insecta</taxon>
        <taxon>Pterygota</taxon>
        <taxon>Neoptera</taxon>
        <taxon>Endopterygota</taxon>
        <taxon>Diptera</taxon>
        <taxon>Brachycera</taxon>
        <taxon>Muscomorpha</taxon>
        <taxon>Ephydroidea</taxon>
        <taxon>Drosophilidae</taxon>
        <taxon>Drosophila</taxon>
    </lineage>
</organism>
<evidence type="ECO:0000256" key="2">
    <source>
        <dbReference type="SAM" id="MobiDB-lite"/>
    </source>
</evidence>
<keyword evidence="1 5" id="KW-0489">Methyltransferase</keyword>
<feature type="domain" description="G-patch" evidence="3">
    <location>
        <begin position="27"/>
        <end position="73"/>
    </location>
</feature>
<feature type="region of interest" description="Disordered" evidence="2">
    <location>
        <begin position="789"/>
        <end position="819"/>
    </location>
</feature>
<evidence type="ECO:0000259" key="4">
    <source>
        <dbReference type="PROSITE" id="PS51613"/>
    </source>
</evidence>
<keyword evidence="1" id="KW-0539">Nucleus</keyword>
<dbReference type="eggNOG" id="KOG3673">
    <property type="taxonomic scope" value="Eukaryota"/>
</dbReference>
<dbReference type="GO" id="GO:0004483">
    <property type="term" value="F:methyltransferase cap1 activity"/>
    <property type="evidence" value="ECO:0007669"/>
    <property type="project" value="UniProtKB-UniRule"/>
</dbReference>
<evidence type="ECO:0000313" key="5">
    <source>
        <dbReference type="EMBL" id="EDW06021.2"/>
    </source>
</evidence>
<evidence type="ECO:0000259" key="3">
    <source>
        <dbReference type="PROSITE" id="PS50174"/>
    </source>
</evidence>
<dbReference type="InterPro" id="IPR000467">
    <property type="entry name" value="G_patch_dom"/>
</dbReference>
<dbReference type="InterPro" id="IPR029063">
    <property type="entry name" value="SAM-dependent_MTases_sf"/>
</dbReference>
<keyword evidence="1 5" id="KW-0808">Transferase</keyword>
<dbReference type="GO" id="GO:0032259">
    <property type="term" value="P:methylation"/>
    <property type="evidence" value="ECO:0007669"/>
    <property type="project" value="UniProtKB-KW"/>
</dbReference>
<proteinExistence type="predicted"/>
<sequence length="819" mass="95026">MEEQSDDENFEPKTKKIKRDWLNSYCYSNKAMGMMKKMGYEDDKGLGKSNQGRLEPVIAVQQDGRRGFGLKLNTVHWSAGKWDPSLEDLEIPEPLIWLKQEGNNCGAYTLEQLMMQMVTGPRKLTIDDETQFCDPEILKHILSAKTVFDSLNDTEKRRARSRCNPFETIRCSIFLNRAAVKMANIDSLCQYMFTDPRDKNGQSLIGPNELLYFADMCAGPGGFSEYVLYRKSWEARGFGFTLRGSNDFKLEKFFAASPESFDTFYGVKDDGDIFNTSNQNSLNDYIRKHTPQGVHFAMADGGFSVEGQENIQEILSKQLYLCQFNTALKILRVGGSFVCKLFDLFTPFSVSLVYLMYKCFQQIAILKPNSSRPANSERYIICKYKLPDTEAIIGYLDHVNEVLNVANGQKHKEDIVDVVELFNHNEMVQDVHFMEYIIDSNNVIGRKQIVGLRKIAAFAQNPELKEARQSEVRQECLKCWGLPDKLRQAPEVKPTERLLEELLCDWAFDRKWMNMPAKELKSEKQLHSEMLNVSDWHFMPIGRGENNINGCTLFLCKSRGNLWRYTDHRKWEQVESTFNIQPRTVFFGEIAFEYTGEARTSQSVSALHIMDAICLGGIDIRRRPFLERVSMCEKFARSLNKPYKQERTCGTIRCKPLFRLQDMDKFFGQMRPYTLKDNSQRLGFMFDDHKFFVPGGVLLFCELTVSYVTAYSRSHHQIYYFNTSTNESLFKDQINPSRLNEIFSSFRHSYMRRKLWKWTSTLQVDPCATEEHPNILYRSNFEHFIREKLMPPHHNSNPNANANPNTNPNTNENHNQLRS</sequence>
<dbReference type="GO" id="GO:0070922">
    <property type="term" value="P:RISC complex assembly"/>
    <property type="evidence" value="ECO:0007669"/>
    <property type="project" value="EnsemblMetazoa"/>
</dbReference>
<evidence type="ECO:0000256" key="1">
    <source>
        <dbReference type="RuleBase" id="RU368012"/>
    </source>
</evidence>
<dbReference type="GO" id="GO:0016556">
    <property type="term" value="P:mRNA modification"/>
    <property type="evidence" value="ECO:0007669"/>
    <property type="project" value="UniProtKB-UniRule"/>
</dbReference>
<comment type="catalytic activity">
    <reaction evidence="1">
        <text>a 5'-end (N(7)-methyl 5'-triphosphoguanosine)-ribonucleoside in mRNA + S-adenosyl-L-methionine = a 5'-end (N(7)-methyl 5'-triphosphoguanosine)-(2'-O-methyl-ribonucleoside) in mRNA + S-adenosyl-L-homocysteine + H(+)</text>
        <dbReference type="Rhea" id="RHEA:67020"/>
        <dbReference type="Rhea" id="RHEA-COMP:17167"/>
        <dbReference type="Rhea" id="RHEA-COMP:17168"/>
        <dbReference type="ChEBI" id="CHEBI:15378"/>
        <dbReference type="ChEBI" id="CHEBI:57856"/>
        <dbReference type="ChEBI" id="CHEBI:59789"/>
        <dbReference type="ChEBI" id="CHEBI:156461"/>
        <dbReference type="ChEBI" id="CHEBI:167609"/>
        <dbReference type="EC" id="2.1.1.57"/>
    </reaction>
</comment>
<comment type="subcellular location">
    <subcellularLocation>
        <location evidence="1">Nucleus</location>
    </subcellularLocation>
</comment>
<dbReference type="GO" id="GO:1904582">
    <property type="term" value="P:positive regulation of intracellular mRNA localization"/>
    <property type="evidence" value="ECO:0007669"/>
    <property type="project" value="EnsemblMetazoa"/>
</dbReference>
<dbReference type="EMBL" id="CH933812">
    <property type="protein sequence ID" value="EDW06021.2"/>
    <property type="molecule type" value="Genomic_DNA"/>
</dbReference>
<reference evidence="5 6" key="1">
    <citation type="journal article" date="2007" name="Nature">
        <title>Evolution of genes and genomes on the Drosophila phylogeny.</title>
        <authorList>
            <consortium name="Drosophila 12 Genomes Consortium"/>
            <person name="Clark A.G."/>
            <person name="Eisen M.B."/>
            <person name="Smith D.R."/>
            <person name="Bergman C.M."/>
            <person name="Oliver B."/>
            <person name="Markow T.A."/>
            <person name="Kaufman T.C."/>
            <person name="Kellis M."/>
            <person name="Gelbart W."/>
            <person name="Iyer V.N."/>
            <person name="Pollard D.A."/>
            <person name="Sackton T.B."/>
            <person name="Larracuente A.M."/>
            <person name="Singh N.D."/>
            <person name="Abad J.P."/>
            <person name="Abt D.N."/>
            <person name="Adryan B."/>
            <person name="Aguade M."/>
            <person name="Akashi H."/>
            <person name="Anderson W.W."/>
            <person name="Aquadro C.F."/>
            <person name="Ardell D.H."/>
            <person name="Arguello R."/>
            <person name="Artieri C.G."/>
            <person name="Barbash D.A."/>
            <person name="Barker D."/>
            <person name="Barsanti P."/>
            <person name="Batterham P."/>
            <person name="Batzoglou S."/>
            <person name="Begun D."/>
            <person name="Bhutkar A."/>
            <person name="Blanco E."/>
            <person name="Bosak S.A."/>
            <person name="Bradley R.K."/>
            <person name="Brand A.D."/>
            <person name="Brent M.R."/>
            <person name="Brooks A.N."/>
            <person name="Brown R.H."/>
            <person name="Butlin R.K."/>
            <person name="Caggese C."/>
            <person name="Calvi B.R."/>
            <person name="Bernardo de Carvalho A."/>
            <person name="Caspi A."/>
            <person name="Castrezana S."/>
            <person name="Celniker S.E."/>
            <person name="Chang J.L."/>
            <person name="Chapple C."/>
            <person name="Chatterji S."/>
            <person name="Chinwalla A."/>
            <person name="Civetta A."/>
            <person name="Clifton S.W."/>
            <person name="Comeron J.M."/>
            <person name="Costello J.C."/>
            <person name="Coyne J.A."/>
            <person name="Daub J."/>
            <person name="David R.G."/>
            <person name="Delcher A.L."/>
            <person name="Delehaunty K."/>
            <person name="Do C.B."/>
            <person name="Ebling H."/>
            <person name="Edwards K."/>
            <person name="Eickbush T."/>
            <person name="Evans J.D."/>
            <person name="Filipski A."/>
            <person name="Findeiss S."/>
            <person name="Freyhult E."/>
            <person name="Fulton L."/>
            <person name="Fulton R."/>
            <person name="Garcia A.C."/>
            <person name="Gardiner A."/>
            <person name="Garfield D.A."/>
            <person name="Garvin B.E."/>
            <person name="Gibson G."/>
            <person name="Gilbert D."/>
            <person name="Gnerre S."/>
            <person name="Godfrey J."/>
            <person name="Good R."/>
            <person name="Gotea V."/>
            <person name="Gravely B."/>
            <person name="Greenberg A.J."/>
            <person name="Griffiths-Jones S."/>
            <person name="Gross S."/>
            <person name="Guigo R."/>
            <person name="Gustafson E.A."/>
            <person name="Haerty W."/>
            <person name="Hahn M.W."/>
            <person name="Halligan D.L."/>
            <person name="Halpern A.L."/>
            <person name="Halter G.M."/>
            <person name="Han M.V."/>
            <person name="Heger A."/>
            <person name="Hillier L."/>
            <person name="Hinrichs A.S."/>
            <person name="Holmes I."/>
            <person name="Hoskins R.A."/>
            <person name="Hubisz M.J."/>
            <person name="Hultmark D."/>
            <person name="Huntley M.A."/>
            <person name="Jaffe D.B."/>
            <person name="Jagadeeshan S."/>
            <person name="Jeck W.R."/>
            <person name="Johnson J."/>
            <person name="Jones C.D."/>
            <person name="Jordan W.C."/>
            <person name="Karpen G.H."/>
            <person name="Kataoka E."/>
            <person name="Keightley P.D."/>
            <person name="Kheradpour P."/>
            <person name="Kirkness E.F."/>
            <person name="Koerich L.B."/>
            <person name="Kristiansen K."/>
            <person name="Kudrna D."/>
            <person name="Kulathinal R.J."/>
            <person name="Kumar S."/>
            <person name="Kwok R."/>
            <person name="Lander E."/>
            <person name="Langley C.H."/>
            <person name="Lapoint R."/>
            <person name="Lazzaro B.P."/>
            <person name="Lee S.J."/>
            <person name="Levesque L."/>
            <person name="Li R."/>
            <person name="Lin C.F."/>
            <person name="Lin M.F."/>
            <person name="Lindblad-Toh K."/>
            <person name="Llopart A."/>
            <person name="Long M."/>
            <person name="Low L."/>
            <person name="Lozovsky E."/>
            <person name="Lu J."/>
            <person name="Luo M."/>
            <person name="Machado C.A."/>
            <person name="Makalowski W."/>
            <person name="Marzo M."/>
            <person name="Matsuda M."/>
            <person name="Matzkin L."/>
            <person name="McAllister B."/>
            <person name="McBride C.S."/>
            <person name="McKernan B."/>
            <person name="McKernan K."/>
            <person name="Mendez-Lago M."/>
            <person name="Minx P."/>
            <person name="Mollenhauer M.U."/>
            <person name="Montooth K."/>
            <person name="Mount S.M."/>
            <person name="Mu X."/>
            <person name="Myers E."/>
            <person name="Negre B."/>
            <person name="Newfeld S."/>
            <person name="Nielsen R."/>
            <person name="Noor M.A."/>
            <person name="O'Grady P."/>
            <person name="Pachter L."/>
            <person name="Papaceit M."/>
            <person name="Parisi M.J."/>
            <person name="Parisi M."/>
            <person name="Parts L."/>
            <person name="Pedersen J.S."/>
            <person name="Pesole G."/>
            <person name="Phillippy A.M."/>
            <person name="Ponting C.P."/>
            <person name="Pop M."/>
            <person name="Porcelli D."/>
            <person name="Powell J.R."/>
            <person name="Prohaska S."/>
            <person name="Pruitt K."/>
            <person name="Puig M."/>
            <person name="Quesneville H."/>
            <person name="Ram K.R."/>
            <person name="Rand D."/>
            <person name="Rasmussen M.D."/>
            <person name="Reed L.K."/>
            <person name="Reenan R."/>
            <person name="Reily A."/>
            <person name="Remington K.A."/>
            <person name="Rieger T.T."/>
            <person name="Ritchie M.G."/>
            <person name="Robin C."/>
            <person name="Rogers Y.H."/>
            <person name="Rohde C."/>
            <person name="Rozas J."/>
            <person name="Rubenfield M.J."/>
            <person name="Ruiz A."/>
            <person name="Russo S."/>
            <person name="Salzberg S.L."/>
            <person name="Sanchez-Gracia A."/>
            <person name="Saranga D.J."/>
            <person name="Sato H."/>
            <person name="Schaeffer S.W."/>
            <person name="Schatz M.C."/>
            <person name="Schlenke T."/>
            <person name="Schwartz R."/>
            <person name="Segarra C."/>
            <person name="Singh R.S."/>
            <person name="Sirot L."/>
            <person name="Sirota M."/>
            <person name="Sisneros N.B."/>
            <person name="Smith C.D."/>
            <person name="Smith T.F."/>
            <person name="Spieth J."/>
            <person name="Stage D.E."/>
            <person name="Stark A."/>
            <person name="Stephan W."/>
            <person name="Strausberg R.L."/>
            <person name="Strempel S."/>
            <person name="Sturgill D."/>
            <person name="Sutton G."/>
            <person name="Sutton G.G."/>
            <person name="Tao W."/>
            <person name="Teichmann S."/>
            <person name="Tobari Y.N."/>
            <person name="Tomimura Y."/>
            <person name="Tsolas J.M."/>
            <person name="Valente V.L."/>
            <person name="Venter E."/>
            <person name="Venter J.C."/>
            <person name="Vicario S."/>
            <person name="Vieira F.G."/>
            <person name="Vilella A.J."/>
            <person name="Villasante A."/>
            <person name="Walenz B."/>
            <person name="Wang J."/>
            <person name="Wasserman M."/>
            <person name="Watts T."/>
            <person name="Wilson D."/>
            <person name="Wilson R.K."/>
            <person name="Wing R.A."/>
            <person name="Wolfner M.F."/>
            <person name="Wong A."/>
            <person name="Wong G.K."/>
            <person name="Wu C.I."/>
            <person name="Wu G."/>
            <person name="Yamamoto D."/>
            <person name="Yang H.P."/>
            <person name="Yang S.P."/>
            <person name="Yorke J.A."/>
            <person name="Yoshida K."/>
            <person name="Zdobnov E."/>
            <person name="Zhang P."/>
            <person name="Zhang Y."/>
            <person name="Zimin A.V."/>
            <person name="Baldwin J."/>
            <person name="Abdouelleil A."/>
            <person name="Abdulkadir J."/>
            <person name="Abebe A."/>
            <person name="Abera B."/>
            <person name="Abreu J."/>
            <person name="Acer S.C."/>
            <person name="Aftuck L."/>
            <person name="Alexander A."/>
            <person name="An P."/>
            <person name="Anderson E."/>
            <person name="Anderson S."/>
            <person name="Arachi H."/>
            <person name="Azer M."/>
            <person name="Bachantsang P."/>
            <person name="Barry A."/>
            <person name="Bayul T."/>
            <person name="Berlin A."/>
            <person name="Bessette D."/>
            <person name="Bloom T."/>
            <person name="Blye J."/>
            <person name="Boguslavskiy L."/>
            <person name="Bonnet C."/>
            <person name="Boukhgalter B."/>
            <person name="Bourzgui I."/>
            <person name="Brown A."/>
            <person name="Cahill P."/>
            <person name="Channer S."/>
            <person name="Cheshatsang Y."/>
            <person name="Chuda L."/>
            <person name="Citroen M."/>
            <person name="Collymore A."/>
            <person name="Cooke P."/>
            <person name="Costello M."/>
            <person name="D'Aco K."/>
            <person name="Daza R."/>
            <person name="De Haan G."/>
            <person name="DeGray S."/>
            <person name="DeMaso C."/>
            <person name="Dhargay N."/>
            <person name="Dooley K."/>
            <person name="Dooley E."/>
            <person name="Doricent M."/>
            <person name="Dorje P."/>
            <person name="Dorjee K."/>
            <person name="Dupes A."/>
            <person name="Elong R."/>
            <person name="Falk J."/>
            <person name="Farina A."/>
            <person name="Faro S."/>
            <person name="Ferguson D."/>
            <person name="Fisher S."/>
            <person name="Foley C.D."/>
            <person name="Franke A."/>
            <person name="Friedrich D."/>
            <person name="Gadbois L."/>
            <person name="Gearin G."/>
            <person name="Gearin C.R."/>
            <person name="Giannoukos G."/>
            <person name="Goode T."/>
            <person name="Graham J."/>
            <person name="Grandbois E."/>
            <person name="Grewal S."/>
            <person name="Gyaltsen K."/>
            <person name="Hafez N."/>
            <person name="Hagos B."/>
            <person name="Hall J."/>
            <person name="Henson C."/>
            <person name="Hollinger A."/>
            <person name="Honan T."/>
            <person name="Huard M.D."/>
            <person name="Hughes L."/>
            <person name="Hurhula B."/>
            <person name="Husby M.E."/>
            <person name="Kamat A."/>
            <person name="Kanga B."/>
            <person name="Kashin S."/>
            <person name="Khazanovich D."/>
            <person name="Kisner P."/>
            <person name="Lance K."/>
            <person name="Lara M."/>
            <person name="Lee W."/>
            <person name="Lennon N."/>
            <person name="Letendre F."/>
            <person name="LeVine R."/>
            <person name="Lipovsky A."/>
            <person name="Liu X."/>
            <person name="Liu J."/>
            <person name="Liu S."/>
            <person name="Lokyitsang T."/>
            <person name="Lokyitsang Y."/>
            <person name="Lubonja R."/>
            <person name="Lui A."/>
            <person name="MacDonald P."/>
            <person name="Magnisalis V."/>
            <person name="Maru K."/>
            <person name="Matthews C."/>
            <person name="McCusker W."/>
            <person name="McDonough S."/>
            <person name="Mehta T."/>
            <person name="Meldrim J."/>
            <person name="Meneus L."/>
            <person name="Mihai O."/>
            <person name="Mihalev A."/>
            <person name="Mihova T."/>
            <person name="Mittelman R."/>
            <person name="Mlenga V."/>
            <person name="Montmayeur A."/>
            <person name="Mulrain L."/>
            <person name="Navidi A."/>
            <person name="Naylor J."/>
            <person name="Negash T."/>
            <person name="Nguyen T."/>
            <person name="Nguyen N."/>
            <person name="Nicol R."/>
            <person name="Norbu C."/>
            <person name="Norbu N."/>
            <person name="Novod N."/>
            <person name="O'Neill B."/>
            <person name="Osman S."/>
            <person name="Markiewicz E."/>
            <person name="Oyono O.L."/>
            <person name="Patti C."/>
            <person name="Phunkhang P."/>
            <person name="Pierre F."/>
            <person name="Priest M."/>
            <person name="Raghuraman S."/>
            <person name="Rege F."/>
            <person name="Reyes R."/>
            <person name="Rise C."/>
            <person name="Rogov P."/>
            <person name="Ross K."/>
            <person name="Ryan E."/>
            <person name="Settipalli S."/>
            <person name="Shea T."/>
            <person name="Sherpa N."/>
            <person name="Shi L."/>
            <person name="Shih D."/>
            <person name="Sparrow T."/>
            <person name="Spaulding J."/>
            <person name="Stalker J."/>
            <person name="Stange-Thomann N."/>
            <person name="Stavropoulos S."/>
            <person name="Stone C."/>
            <person name="Strader C."/>
            <person name="Tesfaye S."/>
            <person name="Thomson T."/>
            <person name="Thoulutsang Y."/>
            <person name="Thoulutsang D."/>
            <person name="Topham K."/>
            <person name="Topping I."/>
            <person name="Tsamla T."/>
            <person name="Vassiliev H."/>
            <person name="Vo A."/>
            <person name="Wangchuk T."/>
            <person name="Wangdi T."/>
            <person name="Weiand M."/>
            <person name="Wilkinson J."/>
            <person name="Wilson A."/>
            <person name="Yadav S."/>
            <person name="Young G."/>
            <person name="Yu Q."/>
            <person name="Zembek L."/>
            <person name="Zhong D."/>
            <person name="Zimmer A."/>
            <person name="Zwirko Z."/>
            <person name="Jaffe D.B."/>
            <person name="Alvarez P."/>
            <person name="Brockman W."/>
            <person name="Butler J."/>
            <person name="Chin C."/>
            <person name="Gnerre S."/>
            <person name="Grabherr M."/>
            <person name="Kleber M."/>
            <person name="Mauceli E."/>
            <person name="MacCallum I."/>
        </authorList>
    </citation>
    <scope>NUCLEOTIDE SEQUENCE [LARGE SCALE GENOMIC DNA]</scope>
    <source>
        <strain evidence="6">Tucson 15081-1352.22</strain>
    </source>
</reference>
<dbReference type="InterPro" id="IPR002877">
    <property type="entry name" value="RNA_MeTrfase_FtsJ_dom"/>
</dbReference>
<dbReference type="Gene3D" id="3.40.50.12760">
    <property type="match status" value="1"/>
</dbReference>
<dbReference type="Pfam" id="PF01728">
    <property type="entry name" value="FtsJ"/>
    <property type="match status" value="1"/>
</dbReference>
<keyword evidence="1" id="KW-0506">mRNA capping</keyword>
<dbReference type="AlphaFoldDB" id="B4L6M5"/>
<dbReference type="SUPFAM" id="SSF53335">
    <property type="entry name" value="S-adenosyl-L-methionine-dependent methyltransferases"/>
    <property type="match status" value="1"/>
</dbReference>
<dbReference type="GO" id="GO:0003676">
    <property type="term" value="F:nucleic acid binding"/>
    <property type="evidence" value="ECO:0007669"/>
    <property type="project" value="UniProtKB-UniRule"/>
</dbReference>
<dbReference type="PROSITE" id="PS51613">
    <property type="entry name" value="SAM_MT_RRMJ"/>
    <property type="match status" value="1"/>
</dbReference>
<dbReference type="FunFam" id="3.40.50.12760:FF:000004">
    <property type="entry name" value="FtsJ-like methyltransferase"/>
    <property type="match status" value="1"/>
</dbReference>
<dbReference type="EC" id="2.1.1.57" evidence="1"/>
<keyword evidence="1" id="KW-0507">mRNA processing</keyword>
<dbReference type="Proteomes" id="UP000009192">
    <property type="component" value="Unassembled WGS sequence"/>
</dbReference>
<dbReference type="GO" id="GO:0006370">
    <property type="term" value="P:7-methylguanosine mRNA capping"/>
    <property type="evidence" value="ECO:0007669"/>
    <property type="project" value="UniProtKB-UniRule"/>
</dbReference>
<gene>
    <name evidence="5" type="primary">Dmoj\GI16152</name>
    <name evidence="5" type="ORF">Dmoj_GI16152</name>
</gene>
<feature type="compositionally biased region" description="Low complexity" evidence="2">
    <location>
        <begin position="792"/>
        <end position="819"/>
    </location>
</feature>
<name>B4L6M5_DROMO</name>
<accession>B4L6M5</accession>
<dbReference type="PROSITE" id="PS50174">
    <property type="entry name" value="G_PATCH"/>
    <property type="match status" value="1"/>
</dbReference>
<dbReference type="Pfam" id="PF01585">
    <property type="entry name" value="G-patch"/>
    <property type="match status" value="1"/>
</dbReference>
<comment type="function">
    <text evidence="1">S-adenosyl-L-methionine-dependent methyltransferase that mediates RNA cap1 2'-O-ribose methylation to the 5'-cap structure of RNAs. Methylates the ribose of the first nucleotide of a m(7)GpppG-capped mRNA to produce m(7)GpppNmp (cap1).</text>
</comment>
<dbReference type="GO" id="GO:0005634">
    <property type="term" value="C:nucleus"/>
    <property type="evidence" value="ECO:0007669"/>
    <property type="project" value="UniProtKB-SubCell"/>
</dbReference>
<dbReference type="FunCoup" id="B4L6M5">
    <property type="interactions" value="2714"/>
</dbReference>
<dbReference type="OrthoDB" id="10251234at2759"/>
<feature type="domain" description="RrmJ-type SAM-dependent 2'-O-MTase" evidence="4">
    <location>
        <begin position="173"/>
        <end position="386"/>
    </location>
</feature>
<dbReference type="PANTHER" id="PTHR16121">
    <property type="entry name" value="CAP-SPECIFIC MRNA (NUCLEOSIDE-2'-O-)-METHYLTRANSFERASE 1-RELATED"/>
    <property type="match status" value="1"/>
</dbReference>
<dbReference type="Gene3D" id="3.30.470.30">
    <property type="entry name" value="DNA ligase/mRNA capping enzyme"/>
    <property type="match status" value="1"/>
</dbReference>
<dbReference type="KEGG" id="dmo:Dmoj_GI16152"/>
<dbReference type="InterPro" id="IPR025816">
    <property type="entry name" value="RrmJ-type_MeTrfase"/>
</dbReference>
<dbReference type="InParanoid" id="B4L6M5"/>
<evidence type="ECO:0000313" key="6">
    <source>
        <dbReference type="Proteomes" id="UP000009192"/>
    </source>
</evidence>
<protein>
    <recommendedName>
        <fullName evidence="1">Cap-specific mRNA (nucleoside-2'-O-)-methyltransferase 1</fullName>
        <ecNumber evidence="1">2.1.1.57</ecNumber>
    </recommendedName>
    <alternativeName>
        <fullName evidence="1">Cap1 2'O-ribose methyltransferase 1</fullName>
    </alternativeName>
</protein>
<dbReference type="GO" id="GO:0005737">
    <property type="term" value="C:cytoplasm"/>
    <property type="evidence" value="ECO:0007669"/>
    <property type="project" value="EnsemblMetazoa"/>
</dbReference>
<keyword evidence="1" id="KW-0949">S-adenosyl-L-methionine</keyword>
<dbReference type="PANTHER" id="PTHR16121:SF0">
    <property type="entry name" value="CAP-SPECIFIC MRNA (NUCLEOSIDE-2'-O-)-METHYLTRANSFERASE 1"/>
    <property type="match status" value="1"/>
</dbReference>
<dbReference type="InterPro" id="IPR050851">
    <property type="entry name" value="mRNA_Cap_2O-Ribose_MeTrfase"/>
</dbReference>
<keyword evidence="6" id="KW-1185">Reference proteome</keyword>
<dbReference type="SMR" id="B4L6M5"/>